<gene>
    <name evidence="2" type="ORF">NCTC10899_02692</name>
</gene>
<dbReference type="EMBL" id="UGUU01000001">
    <property type="protein sequence ID" value="SUD39863.1"/>
    <property type="molecule type" value="Genomic_DNA"/>
</dbReference>
<evidence type="ECO:0000313" key="3">
    <source>
        <dbReference type="Proteomes" id="UP000254260"/>
    </source>
</evidence>
<dbReference type="InterPro" id="IPR007893">
    <property type="entry name" value="Spore_coat_U/FanG"/>
</dbReference>
<dbReference type="AlphaFoldDB" id="A0A379IVP3"/>
<reference evidence="2 3" key="1">
    <citation type="submission" date="2018-06" db="EMBL/GenBank/DDBJ databases">
        <authorList>
            <consortium name="Pathogen Informatics"/>
            <person name="Doyle S."/>
        </authorList>
    </citation>
    <scope>NUCLEOTIDE SEQUENCE [LARGE SCALE GENOMIC DNA]</scope>
    <source>
        <strain evidence="2 3">NCTC10899</strain>
    </source>
</reference>
<dbReference type="InterPro" id="IPR053167">
    <property type="entry name" value="Spore_coat_component"/>
</dbReference>
<accession>A0A379IVP3</accession>
<dbReference type="PANTHER" id="PTHR37089:SF1">
    <property type="entry name" value="MEMBRANE PROTEIN"/>
    <property type="match status" value="1"/>
</dbReference>
<evidence type="ECO:0000259" key="1">
    <source>
        <dbReference type="Pfam" id="PF05229"/>
    </source>
</evidence>
<proteinExistence type="predicted"/>
<feature type="domain" description="Spore coat protein U/FanG" evidence="1">
    <location>
        <begin position="19"/>
        <end position="146"/>
    </location>
</feature>
<dbReference type="Pfam" id="PF05229">
    <property type="entry name" value="SCPU"/>
    <property type="match status" value="2"/>
</dbReference>
<dbReference type="RefSeq" id="WP_013715815.1">
    <property type="nucleotide sequence ID" value="NZ_CAXYQS010000027.1"/>
</dbReference>
<organism evidence="2 3">
    <name type="scientific">Ectopseudomonas mendocina</name>
    <name type="common">Pseudomonas mendocina</name>
    <dbReference type="NCBI Taxonomy" id="300"/>
    <lineage>
        <taxon>Bacteria</taxon>
        <taxon>Pseudomonadati</taxon>
        <taxon>Pseudomonadota</taxon>
        <taxon>Gammaproteobacteria</taxon>
        <taxon>Pseudomonadales</taxon>
        <taxon>Pseudomonadaceae</taxon>
        <taxon>Ectopseudomonas</taxon>
    </lineage>
</organism>
<evidence type="ECO:0000313" key="2">
    <source>
        <dbReference type="EMBL" id="SUD39863.1"/>
    </source>
</evidence>
<dbReference type="SMART" id="SM00972">
    <property type="entry name" value="SCPU"/>
    <property type="match status" value="2"/>
</dbReference>
<name>A0A379IVP3_ECTME</name>
<dbReference type="OrthoDB" id="8901110at2"/>
<dbReference type="PANTHER" id="PTHR37089">
    <property type="entry name" value="PROTEIN U-RELATED"/>
    <property type="match status" value="1"/>
</dbReference>
<dbReference type="GeneID" id="57606366"/>
<dbReference type="Proteomes" id="UP000254260">
    <property type="component" value="Unassembled WGS sequence"/>
</dbReference>
<feature type="domain" description="Spore coat protein U/FanG" evidence="1">
    <location>
        <begin position="190"/>
        <end position="314"/>
    </location>
</feature>
<protein>
    <submittedName>
        <fullName evidence="2">Spore coat U domain-containing protein</fullName>
    </submittedName>
</protein>
<sequence>MIRGLSLFVLIACTLATGAAHACSTYTASANLGSTNSLTLRTSQQSTAAGAGLSCPGVLQALTSAYVRVTLQNTGSLVLSDGKGNQIPFQVYRDAGYNQALVAGQAQQLDAINLLALGTSNSAIGLYFRTNPGPNVPAGTYTATLSLRWDWAICTLGLIDLCSWSRSPGLTQPCLAICGPPNNWGTGSLATVTITLVVSKACRIDTLPNVDFGANALISQFSAQQRTFAVTCTNTEGYTLSFDNGQNYQAPWRRLRSGSQYIRYNLYHNASSLIWNAASPLTASGTGNSQTFTYQAILDPGQANAPVGVYTDNVLLIINY</sequence>